<evidence type="ECO:0000313" key="1">
    <source>
        <dbReference type="EMBL" id="KDB52895.1"/>
    </source>
</evidence>
<dbReference type="EMBL" id="AZRA01000038">
    <property type="protein sequence ID" value="KDB52895.1"/>
    <property type="molecule type" value="Genomic_DNA"/>
</dbReference>
<protein>
    <submittedName>
        <fullName evidence="1">Uncharacterized protein</fullName>
    </submittedName>
</protein>
<evidence type="ECO:0000313" key="2">
    <source>
        <dbReference type="Proteomes" id="UP000026714"/>
    </source>
</evidence>
<gene>
    <name evidence="1" type="ORF">X805_14990</name>
</gene>
<accession>A0A059KNE2</accession>
<reference evidence="1 2" key="1">
    <citation type="journal article" date="2014" name="FEMS Microbiol. Ecol.">
        <title>Sphaerotilus natans encrusted with nanoball-shaped Fe(III) oxide minerals formed by nitrate-reducing mixotrophic Fe(II) oxidation.</title>
        <authorList>
            <person name="Park S."/>
            <person name="Kim D.H."/>
            <person name="Lee J.H."/>
            <person name="Hur H.G."/>
        </authorList>
    </citation>
    <scope>NUCLEOTIDE SEQUENCE [LARGE SCALE GENOMIC DNA]</scope>
    <source>
        <strain evidence="1 2">DSM 6575</strain>
    </source>
</reference>
<dbReference type="Proteomes" id="UP000026714">
    <property type="component" value="Unassembled WGS sequence"/>
</dbReference>
<comment type="caution">
    <text evidence="1">The sequence shown here is derived from an EMBL/GenBank/DDBJ whole genome shotgun (WGS) entry which is preliminary data.</text>
</comment>
<proteinExistence type="predicted"/>
<name>A0A059KNE2_9BURK</name>
<organism evidence="1 2">
    <name type="scientific">Sphaerotilus natans subsp. natans DSM 6575</name>
    <dbReference type="NCBI Taxonomy" id="1286631"/>
    <lineage>
        <taxon>Bacteria</taxon>
        <taxon>Pseudomonadati</taxon>
        <taxon>Pseudomonadota</taxon>
        <taxon>Betaproteobacteria</taxon>
        <taxon>Burkholderiales</taxon>
        <taxon>Sphaerotilaceae</taxon>
        <taxon>Sphaerotilus</taxon>
    </lineage>
</organism>
<dbReference type="AlphaFoldDB" id="A0A059KNE2"/>
<sequence>MFEVHEERLQALVKRAETPVLGLLGTLLPLDARDAIRRDLGVMPSAKAYSQRLEKYPALFGVWLAEHVMQGLGQDGHFSLYPHLQKAIGVSTELTSGEKELLWRAFRRAMFRLGIQPLSRVSGTHFMADEYVRQAGVPIAFADDLALRMLQAAKRVGLPDEDDQEGVLAWQATLLTKLVPPFSAIARRAVERDSLGYYTRAFVRVYLNGGQAATKDPLEQALSKAFATGGSSHLRRAAIPQLIYRDGSLGVLFPPTDKSVGYKLDFGGQVASVQLDAEGGFRPLPGGLHREVVVQRDDGERVLSTRLWPDSLSNRLLIFSAEGRLRAYARLAQGDPVELAPGRYFALCRFEPSNRDDWYEVNESPLLVEVPLEVRPGAEVLIRNGPAAIAVVGQNQPSLSLRGPSKGSLEGMEFWYADVEAHIEVPADWLQNGADQFEVRVAHGDRQALLPVRLDESRRTVVRLSETIAHLGLGSGLWRVVLELRRTGETRAAQRQSVLYWGGLTNVSYGLKFFYESPPKNLIASSCAGLKVGPQQMDPTDDHSRLIRMAFDVGGGRFVHFSWHRPGVFVAVQMPCTDGTTTSIARPLGVAETVSLTSPKTIVVSASEPGYICLGSMRTFVDFSQKASKAFPASFLASRLEPGARTLRYETASGQAAVDLLILSQPHVATNVKTERLANLFEVRVVVTGEPTDVAVTGRELSSGREARAEHELMAGTWHNNDLARMQVYAAPAGNSHVVHVLIDVETFKPGIWILGFGARIGGVWGRLQDADEGRIAVAFSVDSVGKEIPGKEVVATTDTLELPDVAARLTRLNEHFRQCWSPVCWEQQQWLTPYFSALVDRLRDSEADYVTELVDMAMCRPPEDGRPGYLSMQFAPAWLNHAFSQQRATYKRVNIKPHPLSIALRATTELKGAVAPAFGTILHPTAALPFANLAEVMQGRRPKGFNLATYRAALQQTKLEGAFQLEDELFLPKEGELLGPLHLAHCWRDLERGFASSQLMPNNRKSTALALAKKLALHRCTFDQTVCNGLKGQSLLLRIGKHLDEQLDDDEQLKWEHMEHIALASAWLAWFCRLEHRQPGVLSGFHSLLGNLRKQVEVPGGTIADCIAYYLQVAPATFAFYLLLWELVQTVELDPVVQHV</sequence>
<keyword evidence="2" id="KW-1185">Reference proteome</keyword>